<accession>A0A4E0Q1X7</accession>
<dbReference type="AlphaFoldDB" id="A0A4E0Q1X7"/>
<evidence type="ECO:0000256" key="1">
    <source>
        <dbReference type="ARBA" id="ARBA00022741"/>
    </source>
</evidence>
<dbReference type="InterPro" id="IPR027417">
    <property type="entry name" value="P-loop_NTPase"/>
</dbReference>
<dbReference type="Proteomes" id="UP000297295">
    <property type="component" value="Unassembled WGS sequence"/>
</dbReference>
<feature type="domain" description="KaiC" evidence="3">
    <location>
        <begin position="2"/>
        <end position="250"/>
    </location>
</feature>
<gene>
    <name evidence="4" type="ORF">CUN85_02880</name>
</gene>
<dbReference type="PANTHER" id="PTHR43637">
    <property type="entry name" value="UPF0273 PROTEIN TM_0370"/>
    <property type="match status" value="1"/>
</dbReference>
<dbReference type="Gene3D" id="3.40.50.300">
    <property type="entry name" value="P-loop containing nucleotide triphosphate hydrolases"/>
    <property type="match status" value="1"/>
</dbReference>
<evidence type="ECO:0000259" key="3">
    <source>
        <dbReference type="PROSITE" id="PS51146"/>
    </source>
</evidence>
<dbReference type="Pfam" id="PF06745">
    <property type="entry name" value="ATPase"/>
    <property type="match status" value="1"/>
</dbReference>
<keyword evidence="1" id="KW-0547">Nucleotide-binding</keyword>
<dbReference type="PROSITE" id="PS51146">
    <property type="entry name" value="KAIC"/>
    <property type="match status" value="1"/>
</dbReference>
<dbReference type="PRINTS" id="PR01874">
    <property type="entry name" value="DNAREPAIRADA"/>
</dbReference>
<dbReference type="SUPFAM" id="SSF52540">
    <property type="entry name" value="P-loop containing nucleoside triphosphate hydrolases"/>
    <property type="match status" value="1"/>
</dbReference>
<protein>
    <submittedName>
        <fullName evidence="4">Circadian clock protein KaiC</fullName>
    </submittedName>
</protein>
<reference evidence="4 5" key="1">
    <citation type="submission" date="2017-11" db="EMBL/GenBank/DDBJ databases">
        <title>Isolation and Characterization of Methanogenic Archaea from Saline Meromictic Lake at Siberia.</title>
        <authorList>
            <person name="Shen Y."/>
            <person name="Huang H.-H."/>
            <person name="Lai M.-C."/>
            <person name="Chen S.-C."/>
        </authorList>
    </citation>
    <scope>NUCLEOTIDE SEQUENCE [LARGE SCALE GENOMIC DNA]</scope>
    <source>
        <strain evidence="4 5">SY-01</strain>
    </source>
</reference>
<name>A0A4E0Q1X7_9EURY</name>
<sequence length="267" mass="30510">MARIPTGIPGFDELVEGGFIENDVILLIGGPGAGKSTFGAQYLYEGITRYSEPGVYITFEETPARIMRNMWRHGWDLERLIKEDKLRIVRVDPIAYGRYIKKNRDPESDKETDTSTIETVLRQIYASLQEIGAKRLFIDSITSLKISPNPVNVRYIILEFIKNIENFDCTTLVTSEMHRDPDHFSVEEYLAEGVICLKVFRIGGERIRALEILKMRGTRHDEVLRPYVMADNGIFVYSSQSVIGKEADVFSTGLFNSRGKSDETKWR</sequence>
<dbReference type="GO" id="GO:0005524">
    <property type="term" value="F:ATP binding"/>
    <property type="evidence" value="ECO:0007669"/>
    <property type="project" value="UniProtKB-KW"/>
</dbReference>
<dbReference type="EMBL" id="PGGK01000002">
    <property type="protein sequence ID" value="TGC11105.1"/>
    <property type="molecule type" value="Genomic_DNA"/>
</dbReference>
<dbReference type="InterPro" id="IPR010624">
    <property type="entry name" value="KaiC_dom"/>
</dbReference>
<keyword evidence="5" id="KW-1185">Reference proteome</keyword>
<evidence type="ECO:0000256" key="2">
    <source>
        <dbReference type="ARBA" id="ARBA00022840"/>
    </source>
</evidence>
<keyword evidence="2" id="KW-0067">ATP-binding</keyword>
<evidence type="ECO:0000313" key="5">
    <source>
        <dbReference type="Proteomes" id="UP000297295"/>
    </source>
</evidence>
<organism evidence="4 5">
    <name type="scientific">Methanolobus halotolerans</name>
    <dbReference type="NCBI Taxonomy" id="2052935"/>
    <lineage>
        <taxon>Archaea</taxon>
        <taxon>Methanobacteriati</taxon>
        <taxon>Methanobacteriota</taxon>
        <taxon>Stenosarchaea group</taxon>
        <taxon>Methanomicrobia</taxon>
        <taxon>Methanosarcinales</taxon>
        <taxon>Methanosarcinaceae</taxon>
        <taxon>Methanolobus</taxon>
    </lineage>
</organism>
<dbReference type="InterPro" id="IPR014774">
    <property type="entry name" value="KaiC-like_dom"/>
</dbReference>
<proteinExistence type="predicted"/>
<dbReference type="OrthoDB" id="27015at2157"/>
<comment type="caution">
    <text evidence="4">The sequence shown here is derived from an EMBL/GenBank/DDBJ whole genome shotgun (WGS) entry which is preliminary data.</text>
</comment>
<dbReference type="RefSeq" id="WP_135388792.1">
    <property type="nucleotide sequence ID" value="NZ_PGGK01000002.1"/>
</dbReference>
<dbReference type="PANTHER" id="PTHR43637:SF1">
    <property type="entry name" value="UPF0273 PROTEIN TM_0370"/>
    <property type="match status" value="1"/>
</dbReference>
<evidence type="ECO:0000313" key="4">
    <source>
        <dbReference type="EMBL" id="TGC11105.1"/>
    </source>
</evidence>